<evidence type="ECO:0000256" key="7">
    <source>
        <dbReference type="ARBA" id="ARBA00022692"/>
    </source>
</evidence>
<keyword evidence="9 11" id="KW-0472">Membrane</keyword>
<keyword evidence="5 11" id="KW-0813">Transport</keyword>
<comment type="function">
    <text evidence="10 12">Part of the ABC transporter complex UgpBAEC involved in sn-glycerol-3-phosphate (G3P) import. Probably responsible for the translocation of the substrate across the membrane.</text>
</comment>
<dbReference type="EMBL" id="CP039865">
    <property type="protein sequence ID" value="QCK87577.1"/>
    <property type="molecule type" value="Genomic_DNA"/>
</dbReference>
<evidence type="ECO:0000256" key="9">
    <source>
        <dbReference type="ARBA" id="ARBA00023136"/>
    </source>
</evidence>
<dbReference type="Pfam" id="PF00528">
    <property type="entry name" value="BPD_transp_1"/>
    <property type="match status" value="1"/>
</dbReference>
<keyword evidence="7 11" id="KW-0812">Transmembrane</keyword>
<dbReference type="RefSeq" id="WP_137100906.1">
    <property type="nucleotide sequence ID" value="NZ_CP039865.1"/>
</dbReference>
<dbReference type="Gene3D" id="1.10.3720.10">
    <property type="entry name" value="MetI-like"/>
    <property type="match status" value="1"/>
</dbReference>
<proteinExistence type="inferred from homology"/>
<accession>A0A4D7QRN5</accession>
<feature type="transmembrane region" description="Helical" evidence="11">
    <location>
        <begin position="147"/>
        <end position="168"/>
    </location>
</feature>
<evidence type="ECO:0000256" key="2">
    <source>
        <dbReference type="ARBA" id="ARBA00009306"/>
    </source>
</evidence>
<gene>
    <name evidence="12" type="primary">ugpE</name>
    <name evidence="14" type="ORF">E8L99_18345</name>
</gene>
<evidence type="ECO:0000256" key="6">
    <source>
        <dbReference type="ARBA" id="ARBA00022475"/>
    </source>
</evidence>
<dbReference type="InterPro" id="IPR000515">
    <property type="entry name" value="MetI-like"/>
</dbReference>
<dbReference type="KEGG" id="paqt:E8L99_18345"/>
<evidence type="ECO:0000256" key="5">
    <source>
        <dbReference type="ARBA" id="ARBA00022448"/>
    </source>
</evidence>
<sequence>MNDVVASSSRLMTVLRYAALIVIAVVLLLPVYWLIMSSFRPAEQIFANSGRFGIETLIPFELTLQNYRDILAGGFPRALFNSLFVSFMTVALGILVNSMAGFAFAVFDFPFKRTLFVAVLLSFMMPFEAIVIPLYVLMRKLGWIDTYAALIAPDIASGIVIFLFRQFFAQIPKEIYEAARIDGANWWQIYRRMTMPLSWPTAATASLMMFIHQWDAFFWPLVAASSPDLTVIQVAIARNMTLEQSNWGALFASASTAVLVALVPFLILQRYYIQTVALGSDR</sequence>
<evidence type="ECO:0000256" key="3">
    <source>
        <dbReference type="ARBA" id="ARBA00011557"/>
    </source>
</evidence>
<evidence type="ECO:0000256" key="12">
    <source>
        <dbReference type="RuleBase" id="RU363056"/>
    </source>
</evidence>
<evidence type="ECO:0000256" key="11">
    <source>
        <dbReference type="RuleBase" id="RU363032"/>
    </source>
</evidence>
<dbReference type="PANTHER" id="PTHR43744">
    <property type="entry name" value="ABC TRANSPORTER PERMEASE PROTEIN MG189-RELATED-RELATED"/>
    <property type="match status" value="1"/>
</dbReference>
<dbReference type="GO" id="GO:0055085">
    <property type="term" value="P:transmembrane transport"/>
    <property type="evidence" value="ECO:0007669"/>
    <property type="project" value="InterPro"/>
</dbReference>
<comment type="subunit">
    <text evidence="3 12">The complex is composed of two ATP-binding proteins (UgpC), two transmembrane proteins (UgpA and UgpE) and a solute-binding protein (UgpB).</text>
</comment>
<evidence type="ECO:0000256" key="8">
    <source>
        <dbReference type="ARBA" id="ARBA00022989"/>
    </source>
</evidence>
<comment type="similarity">
    <text evidence="2 11">Belongs to the binding-protein-dependent transport system permease family.</text>
</comment>
<dbReference type="GO" id="GO:0005886">
    <property type="term" value="C:plasma membrane"/>
    <property type="evidence" value="ECO:0007669"/>
    <property type="project" value="UniProtKB-SubCell"/>
</dbReference>
<keyword evidence="8 11" id="KW-1133">Transmembrane helix</keyword>
<feature type="transmembrane region" description="Helical" evidence="11">
    <location>
        <begin position="189"/>
        <end position="211"/>
    </location>
</feature>
<evidence type="ECO:0000313" key="15">
    <source>
        <dbReference type="Proteomes" id="UP000298588"/>
    </source>
</evidence>
<dbReference type="InterPro" id="IPR035906">
    <property type="entry name" value="MetI-like_sf"/>
</dbReference>
<keyword evidence="6 12" id="KW-1003">Cell membrane</keyword>
<dbReference type="AlphaFoldDB" id="A0A4D7QRN5"/>
<keyword evidence="15" id="KW-1185">Reference proteome</keyword>
<feature type="transmembrane region" description="Helical" evidence="11">
    <location>
        <begin position="83"/>
        <end position="107"/>
    </location>
</feature>
<protein>
    <recommendedName>
        <fullName evidence="4 12">sn-glycerol-3-phosphate transport system permease protein UgpE</fullName>
    </recommendedName>
</protein>
<feature type="domain" description="ABC transmembrane type-1" evidence="13">
    <location>
        <begin position="79"/>
        <end position="268"/>
    </location>
</feature>
<comment type="subcellular location">
    <subcellularLocation>
        <location evidence="12">Cell inner membrane</location>
        <topology evidence="12">Multi-pass membrane protein</topology>
    </subcellularLocation>
    <subcellularLocation>
        <location evidence="1 11">Cell membrane</location>
        <topology evidence="1 11">Multi-pass membrane protein</topology>
    </subcellularLocation>
</comment>
<evidence type="ECO:0000256" key="1">
    <source>
        <dbReference type="ARBA" id="ARBA00004651"/>
    </source>
</evidence>
<dbReference type="CDD" id="cd06261">
    <property type="entry name" value="TM_PBP2"/>
    <property type="match status" value="1"/>
</dbReference>
<dbReference type="SUPFAM" id="SSF161098">
    <property type="entry name" value="MetI-like"/>
    <property type="match status" value="1"/>
</dbReference>
<feature type="transmembrane region" description="Helical" evidence="11">
    <location>
        <begin position="114"/>
        <end position="135"/>
    </location>
</feature>
<reference evidence="14 15" key="1">
    <citation type="submission" date="2019-04" db="EMBL/GenBank/DDBJ databases">
        <title>Phreatobacter aquaticus sp. nov.</title>
        <authorList>
            <person name="Choi A."/>
            <person name="Baek K."/>
        </authorList>
    </citation>
    <scope>NUCLEOTIDE SEQUENCE [LARGE SCALE GENOMIC DNA]</scope>
    <source>
        <strain evidence="14 15">NMCR1094</strain>
    </source>
</reference>
<organism evidence="14 15">
    <name type="scientific">Phreatobacter aquaticus</name>
    <dbReference type="NCBI Taxonomy" id="2570229"/>
    <lineage>
        <taxon>Bacteria</taxon>
        <taxon>Pseudomonadati</taxon>
        <taxon>Pseudomonadota</taxon>
        <taxon>Alphaproteobacteria</taxon>
        <taxon>Hyphomicrobiales</taxon>
        <taxon>Phreatobacteraceae</taxon>
        <taxon>Phreatobacter</taxon>
    </lineage>
</organism>
<dbReference type="PROSITE" id="PS50928">
    <property type="entry name" value="ABC_TM1"/>
    <property type="match status" value="1"/>
</dbReference>
<evidence type="ECO:0000313" key="14">
    <source>
        <dbReference type="EMBL" id="QCK87577.1"/>
    </source>
</evidence>
<name>A0A4D7QRN5_9HYPH</name>
<dbReference type="OrthoDB" id="9815445at2"/>
<dbReference type="Proteomes" id="UP000298588">
    <property type="component" value="Chromosome"/>
</dbReference>
<dbReference type="PANTHER" id="PTHR43744:SF8">
    <property type="entry name" value="SN-GLYCEROL-3-PHOSPHATE TRANSPORT SYSTEM PERMEASE PROTEIN UGPE"/>
    <property type="match status" value="1"/>
</dbReference>
<evidence type="ECO:0000256" key="10">
    <source>
        <dbReference type="ARBA" id="ARBA00037054"/>
    </source>
</evidence>
<feature type="transmembrane region" description="Helical" evidence="11">
    <location>
        <begin position="14"/>
        <end position="35"/>
    </location>
</feature>
<evidence type="ECO:0000259" key="13">
    <source>
        <dbReference type="PROSITE" id="PS50928"/>
    </source>
</evidence>
<keyword evidence="12" id="KW-0997">Cell inner membrane</keyword>
<feature type="transmembrane region" description="Helical" evidence="11">
    <location>
        <begin position="249"/>
        <end position="273"/>
    </location>
</feature>
<evidence type="ECO:0000256" key="4">
    <source>
        <dbReference type="ARBA" id="ARBA00020515"/>
    </source>
</evidence>